<evidence type="ECO:0000313" key="2">
    <source>
        <dbReference type="Proteomes" id="UP000190675"/>
    </source>
</evidence>
<dbReference type="PANTHER" id="PTHR21621:SF0">
    <property type="entry name" value="BETA-CITRYLGLUTAMATE SYNTHASE B-RELATED"/>
    <property type="match status" value="1"/>
</dbReference>
<dbReference type="SUPFAM" id="SSF56059">
    <property type="entry name" value="Glutathione synthetase ATP-binding domain-like"/>
    <property type="match status" value="1"/>
</dbReference>
<name>A0A1M5IGD4_9BRAD</name>
<gene>
    <name evidence="1" type="ORF">SAMN05444169_1530</name>
</gene>
<dbReference type="PANTHER" id="PTHR21621">
    <property type="entry name" value="RIBOSOMAL PROTEIN S6 MODIFICATION PROTEIN"/>
    <property type="match status" value="1"/>
</dbReference>
<dbReference type="InterPro" id="IPR013815">
    <property type="entry name" value="ATP_grasp_subdomain_1"/>
</dbReference>
<proteinExistence type="predicted"/>
<dbReference type="Gene3D" id="3.30.1490.20">
    <property type="entry name" value="ATP-grasp fold, A domain"/>
    <property type="match status" value="1"/>
</dbReference>
<evidence type="ECO:0008006" key="3">
    <source>
        <dbReference type="Google" id="ProtNLM"/>
    </source>
</evidence>
<dbReference type="OrthoDB" id="8136469at2"/>
<dbReference type="GO" id="GO:0005524">
    <property type="term" value="F:ATP binding"/>
    <property type="evidence" value="ECO:0007669"/>
    <property type="project" value="InterPro"/>
</dbReference>
<dbReference type="GO" id="GO:0018169">
    <property type="term" value="F:ribosomal S6-glutamic acid ligase activity"/>
    <property type="evidence" value="ECO:0007669"/>
    <property type="project" value="TreeGrafter"/>
</dbReference>
<dbReference type="RefSeq" id="WP_079565435.1">
    <property type="nucleotide sequence ID" value="NZ_LT670818.1"/>
</dbReference>
<reference evidence="1 2" key="1">
    <citation type="submission" date="2016-11" db="EMBL/GenBank/DDBJ databases">
        <authorList>
            <person name="Jaros S."/>
            <person name="Januszkiewicz K."/>
            <person name="Wedrychowicz H."/>
        </authorList>
    </citation>
    <scope>NUCLEOTIDE SEQUENCE [LARGE SCALE GENOMIC DNA]</scope>
    <source>
        <strain evidence="1 2">GAS242</strain>
    </source>
</reference>
<accession>A0A1M5IGD4</accession>
<dbReference type="EMBL" id="LT670818">
    <property type="protein sequence ID" value="SHG27010.1"/>
    <property type="molecule type" value="Genomic_DNA"/>
</dbReference>
<dbReference type="Proteomes" id="UP000190675">
    <property type="component" value="Chromosome I"/>
</dbReference>
<evidence type="ECO:0000313" key="1">
    <source>
        <dbReference type="EMBL" id="SHG27010.1"/>
    </source>
</evidence>
<dbReference type="GO" id="GO:0005737">
    <property type="term" value="C:cytoplasm"/>
    <property type="evidence" value="ECO:0007669"/>
    <property type="project" value="TreeGrafter"/>
</dbReference>
<sequence length="320" mass="34670">MLNSQRTFVDAVKKYCTAHGIAIEIRAQGWLIIMQHRAKRHLAFGYDLGLNTAVAHRIANDKAATADVLQACGIPCIPHTLFLSPKMNKYIPPQRSWEAMLALLRQNPDGIVVKPNEGTGGDSVFKVSSEPDLELAVHRIFSSSLGLAISPYVAIDSEIRVVLLDHHPLVVYAKNRPAITGDGAHSLLELALAKTPVEQRSAVLPDMLADLDRAALDAIVPAGQRRVLNWRHNLDSGARPELLTEGKIRQACIEIAVQAADTIGIRFGSIDVVEVGGVLKILEINSGVMMEALGKQHPELVDAAYSAALDKVFGNPSSRP</sequence>
<organism evidence="1 2">
    <name type="scientific">Bradyrhizobium erythrophlei</name>
    <dbReference type="NCBI Taxonomy" id="1437360"/>
    <lineage>
        <taxon>Bacteria</taxon>
        <taxon>Pseudomonadati</taxon>
        <taxon>Pseudomonadota</taxon>
        <taxon>Alphaproteobacteria</taxon>
        <taxon>Hyphomicrobiales</taxon>
        <taxon>Nitrobacteraceae</taxon>
        <taxon>Bradyrhizobium</taxon>
    </lineage>
</organism>
<dbReference type="Gene3D" id="3.30.470.20">
    <property type="entry name" value="ATP-grasp fold, B domain"/>
    <property type="match status" value="1"/>
</dbReference>
<protein>
    <recommendedName>
        <fullName evidence="3">RimK-like ATP-grasp domain-containing protein</fullName>
    </recommendedName>
</protein>
<dbReference type="AlphaFoldDB" id="A0A1M5IGD4"/>
<dbReference type="GO" id="GO:0009432">
    <property type="term" value="P:SOS response"/>
    <property type="evidence" value="ECO:0007669"/>
    <property type="project" value="TreeGrafter"/>
</dbReference>